<proteinExistence type="predicted"/>
<comment type="caution">
    <text evidence="1">The sequence shown here is derived from an EMBL/GenBank/DDBJ whole genome shotgun (WGS) entry which is preliminary data.</text>
</comment>
<organism evidence="1 2">
    <name type="scientific">Euphydryas editha</name>
    <name type="common">Edith's checkerspot</name>
    <dbReference type="NCBI Taxonomy" id="104508"/>
    <lineage>
        <taxon>Eukaryota</taxon>
        <taxon>Metazoa</taxon>
        <taxon>Ecdysozoa</taxon>
        <taxon>Arthropoda</taxon>
        <taxon>Hexapoda</taxon>
        <taxon>Insecta</taxon>
        <taxon>Pterygota</taxon>
        <taxon>Neoptera</taxon>
        <taxon>Endopterygota</taxon>
        <taxon>Lepidoptera</taxon>
        <taxon>Glossata</taxon>
        <taxon>Ditrysia</taxon>
        <taxon>Papilionoidea</taxon>
        <taxon>Nymphalidae</taxon>
        <taxon>Nymphalinae</taxon>
        <taxon>Euphydryas</taxon>
    </lineage>
</organism>
<keyword evidence="2" id="KW-1185">Reference proteome</keyword>
<reference evidence="1" key="1">
    <citation type="submission" date="2022-03" db="EMBL/GenBank/DDBJ databases">
        <authorList>
            <person name="Tunstrom K."/>
        </authorList>
    </citation>
    <scope>NUCLEOTIDE SEQUENCE</scope>
</reference>
<name>A0AAU9UMV7_EUPED</name>
<dbReference type="EMBL" id="CAKOGL010000021">
    <property type="protein sequence ID" value="CAH2099348.1"/>
    <property type="molecule type" value="Genomic_DNA"/>
</dbReference>
<dbReference type="AlphaFoldDB" id="A0AAU9UMV7"/>
<sequence>MTRSSPDGLEAVAERSRSAAALRDSYRRRRPAALPRLRCRCALASTRSHGRSDRSKWRNVAEAVTLQDRENVGSALKRKTIAHGFAILNELAMTKIIHHREKKFWLTIGDSGRRRRESASRRRRRNLRRGVGRVARGWPPAGARPGRLAAVNWNFENFYRIVFTLNFVMWVKVKPEFRAVCGARFARLQS</sequence>
<gene>
    <name evidence="1" type="ORF">EEDITHA_LOCUS14341</name>
</gene>
<accession>A0AAU9UMV7</accession>
<evidence type="ECO:0000313" key="2">
    <source>
        <dbReference type="Proteomes" id="UP001153954"/>
    </source>
</evidence>
<protein>
    <submittedName>
        <fullName evidence="1">Uncharacterized protein</fullName>
    </submittedName>
</protein>
<evidence type="ECO:0000313" key="1">
    <source>
        <dbReference type="EMBL" id="CAH2099348.1"/>
    </source>
</evidence>
<dbReference type="Proteomes" id="UP001153954">
    <property type="component" value="Unassembled WGS sequence"/>
</dbReference>